<dbReference type="Proteomes" id="UP001530293">
    <property type="component" value="Unassembled WGS sequence"/>
</dbReference>
<dbReference type="EC" id="2.1.1.37" evidence="1"/>
<gene>
    <name evidence="7" type="ORF">ACHAWU_002243</name>
</gene>
<evidence type="ECO:0000256" key="6">
    <source>
        <dbReference type="SAM" id="MobiDB-lite"/>
    </source>
</evidence>
<evidence type="ECO:0000256" key="3">
    <source>
        <dbReference type="ARBA" id="ARBA00022679"/>
    </source>
</evidence>
<keyword evidence="8" id="KW-1185">Reference proteome</keyword>
<feature type="compositionally biased region" description="Basic and acidic residues" evidence="6">
    <location>
        <begin position="42"/>
        <end position="71"/>
    </location>
</feature>
<protein>
    <recommendedName>
        <fullName evidence="1">DNA (cytosine-5-)-methyltransferase</fullName>
        <ecNumber evidence="1">2.1.1.37</ecNumber>
    </recommendedName>
</protein>
<dbReference type="PROSITE" id="PS00095">
    <property type="entry name" value="C5_MTASE_2"/>
    <property type="match status" value="1"/>
</dbReference>
<dbReference type="Gene3D" id="3.90.120.10">
    <property type="entry name" value="DNA Methylase, subunit A, domain 2"/>
    <property type="match status" value="1"/>
</dbReference>
<keyword evidence="2 5" id="KW-0489">Methyltransferase</keyword>
<dbReference type="PROSITE" id="PS51679">
    <property type="entry name" value="SAM_MT_C5"/>
    <property type="match status" value="1"/>
</dbReference>
<evidence type="ECO:0000313" key="8">
    <source>
        <dbReference type="Proteomes" id="UP001530293"/>
    </source>
</evidence>
<dbReference type="EMBL" id="JALLBG020000063">
    <property type="protein sequence ID" value="KAL3768472.1"/>
    <property type="molecule type" value="Genomic_DNA"/>
</dbReference>
<dbReference type="PANTHER" id="PTHR10629:SF52">
    <property type="entry name" value="DNA (CYTOSINE-5)-METHYLTRANSFERASE 1"/>
    <property type="match status" value="1"/>
</dbReference>
<feature type="region of interest" description="Disordered" evidence="6">
    <location>
        <begin position="17"/>
        <end position="319"/>
    </location>
</feature>
<dbReference type="PRINTS" id="PR00105">
    <property type="entry name" value="C5METTRFRASE"/>
</dbReference>
<feature type="compositionally biased region" description="Acidic residues" evidence="6">
    <location>
        <begin position="269"/>
        <end position="281"/>
    </location>
</feature>
<comment type="caution">
    <text evidence="7">The sequence shown here is derived from an EMBL/GenBank/DDBJ whole genome shotgun (WGS) entry which is preliminary data.</text>
</comment>
<dbReference type="InterPro" id="IPR031303">
    <property type="entry name" value="C5_meth_CS"/>
</dbReference>
<dbReference type="AlphaFoldDB" id="A0ABD3N1Q4"/>
<evidence type="ECO:0000256" key="4">
    <source>
        <dbReference type="ARBA" id="ARBA00022691"/>
    </source>
</evidence>
<evidence type="ECO:0000256" key="2">
    <source>
        <dbReference type="ARBA" id="ARBA00022603"/>
    </source>
</evidence>
<reference evidence="7 8" key="1">
    <citation type="submission" date="2024-10" db="EMBL/GenBank/DDBJ databases">
        <title>Updated reference genomes for cyclostephanoid diatoms.</title>
        <authorList>
            <person name="Roberts W.R."/>
            <person name="Alverson A.J."/>
        </authorList>
    </citation>
    <scope>NUCLEOTIDE SEQUENCE [LARGE SCALE GENOMIC DNA]</scope>
    <source>
        <strain evidence="7 8">AJA232-27</strain>
    </source>
</reference>
<accession>A0ABD3N1Q4</accession>
<evidence type="ECO:0000313" key="7">
    <source>
        <dbReference type="EMBL" id="KAL3768472.1"/>
    </source>
</evidence>
<evidence type="ECO:0000256" key="5">
    <source>
        <dbReference type="PROSITE-ProRule" id="PRU01016"/>
    </source>
</evidence>
<organism evidence="7 8">
    <name type="scientific">Discostella pseudostelligera</name>
    <dbReference type="NCBI Taxonomy" id="259834"/>
    <lineage>
        <taxon>Eukaryota</taxon>
        <taxon>Sar</taxon>
        <taxon>Stramenopiles</taxon>
        <taxon>Ochrophyta</taxon>
        <taxon>Bacillariophyta</taxon>
        <taxon>Coscinodiscophyceae</taxon>
        <taxon>Thalassiosirophycidae</taxon>
        <taxon>Stephanodiscales</taxon>
        <taxon>Stephanodiscaceae</taxon>
        <taxon>Discostella</taxon>
    </lineage>
</organism>
<dbReference type="InterPro" id="IPR001525">
    <property type="entry name" value="C5_MeTfrase"/>
</dbReference>
<feature type="compositionally biased region" description="Basic and acidic residues" evidence="6">
    <location>
        <begin position="17"/>
        <end position="32"/>
    </location>
</feature>
<keyword evidence="4 5" id="KW-0949">S-adenosyl-L-methionine</keyword>
<dbReference type="Gene3D" id="3.40.50.150">
    <property type="entry name" value="Vaccinia Virus protein VP39"/>
    <property type="match status" value="1"/>
</dbReference>
<dbReference type="GO" id="GO:0003886">
    <property type="term" value="F:DNA (cytosine-5-)-methyltransferase activity"/>
    <property type="evidence" value="ECO:0007669"/>
    <property type="project" value="UniProtKB-EC"/>
</dbReference>
<name>A0ABD3N1Q4_9STRA</name>
<feature type="compositionally biased region" description="Basic and acidic residues" evidence="6">
    <location>
        <begin position="206"/>
        <end position="217"/>
    </location>
</feature>
<evidence type="ECO:0000256" key="1">
    <source>
        <dbReference type="ARBA" id="ARBA00011975"/>
    </source>
</evidence>
<dbReference type="SUPFAM" id="SSF53335">
    <property type="entry name" value="S-adenosyl-L-methionine-dependent methyltransferases"/>
    <property type="match status" value="1"/>
</dbReference>
<dbReference type="InterPro" id="IPR029063">
    <property type="entry name" value="SAM-dependent_MTases_sf"/>
</dbReference>
<dbReference type="PANTHER" id="PTHR10629">
    <property type="entry name" value="CYTOSINE-SPECIFIC METHYLTRANSFERASE"/>
    <property type="match status" value="1"/>
</dbReference>
<keyword evidence="3 5" id="KW-0808">Transferase</keyword>
<dbReference type="GO" id="GO:0032259">
    <property type="term" value="P:methylation"/>
    <property type="evidence" value="ECO:0007669"/>
    <property type="project" value="UniProtKB-KW"/>
</dbReference>
<feature type="compositionally biased region" description="Acidic residues" evidence="6">
    <location>
        <begin position="290"/>
        <end position="301"/>
    </location>
</feature>
<comment type="similarity">
    <text evidence="5">Belongs to the class I-like SAM-binding methyltransferase superfamily. C5-methyltransferase family.</text>
</comment>
<sequence>MNEIKKLDECIKELEKERENELDSRRRMSSDPRRKHSYGQYEHFKKQVDERYDKRISPLRQQIDELKRRLLSDPSDSDSDSDNSNSEGGKFSYMSGDSCNKDRQGMDTRKTNNELASDEDSYRSDYEDADAMSSSAKKRKWASLGGSDDVIEIDSSSDSETNTDESDDDDVVEIITNSNDIEDDDGLPAEGEKGEECHPNSNSEFNDSHDDVAHSEGEIDDEGSNVHNESDSDYESNIDESKKDRELSDDENDGESNSIGKDANAIDNHEEEVEDIINNDELDNHNDAIDMMDDNNEELGVTDDSVSERDYSSGDEDDIDGEIERYHVSKIEKSKLTMVAQGFRCQANSHQSAADDDGRIDQATTASESNAAFDPTSVEYHGRTYRKNHCYVLKGREMCTVGVKRFTSNNTALCILIVRFDDTILGIDVEGSDYKADYMMGQYVQVHNRIENVSLSRFDREAESVKCIPRLIYSDQTPGKWYTFGYFYDRAEIMQRRGKKRQDMRSLEIFAGAGGSMLGYKNNGFVTVMAVENDSDAVATLRLNNPETNVYEGCIRKFIDDYKTLKCALGRIDHIHFSSPCQDFSKANRHQATGAHRDRADLSLLLVDLVRLTSCSTAVFENVVGIFDRNNVHYLKNISKGLLQLGYQVRCTCLYSCDYGDPQKRPRIFMFIAKKSVPMPSFPAPTHGISSGWNFTTVKEALSRVKIDGSLSNMEGRTTGAKPGQHGFVRLMPYDCAPTIRASSVTPFHYLEDRCINVREAACLQSFPIDYKFLGSVRSQYRQVGNAVPVELATAVAQSIRQILMFEYNDERGNE</sequence>
<feature type="compositionally biased region" description="Acidic residues" evidence="6">
    <location>
        <begin position="149"/>
        <end position="172"/>
    </location>
</feature>
<feature type="active site" evidence="5">
    <location>
        <position position="581"/>
    </location>
</feature>
<dbReference type="InterPro" id="IPR050390">
    <property type="entry name" value="C5-Methyltransferase"/>
</dbReference>
<feature type="compositionally biased region" description="Basic and acidic residues" evidence="6">
    <location>
        <begin position="99"/>
        <end position="112"/>
    </location>
</feature>
<dbReference type="Pfam" id="PF00145">
    <property type="entry name" value="DNA_methylase"/>
    <property type="match status" value="2"/>
</dbReference>
<proteinExistence type="inferred from homology"/>